<dbReference type="OrthoDB" id="581300at2"/>
<dbReference type="GO" id="GO:0003887">
    <property type="term" value="F:DNA-directed DNA polymerase activity"/>
    <property type="evidence" value="ECO:0007669"/>
    <property type="project" value="UniProtKB-KW"/>
</dbReference>
<dbReference type="GO" id="GO:0009360">
    <property type="term" value="C:DNA polymerase III complex"/>
    <property type="evidence" value="ECO:0007669"/>
    <property type="project" value="InterPro"/>
</dbReference>
<evidence type="ECO:0000259" key="10">
    <source>
        <dbReference type="Pfam" id="PF21694"/>
    </source>
</evidence>
<dbReference type="Gene3D" id="1.20.272.10">
    <property type="match status" value="1"/>
</dbReference>
<dbReference type="RefSeq" id="WP_011133274.1">
    <property type="nucleotide sequence ID" value="NC_005072.1"/>
</dbReference>
<name>Q7UZL5_PROMP</name>
<evidence type="ECO:0000256" key="6">
    <source>
        <dbReference type="ARBA" id="ARBA00022932"/>
    </source>
</evidence>
<feature type="domain" description="DNA polymerase III delta subunit-like C-terminal" evidence="10">
    <location>
        <begin position="211"/>
        <end position="327"/>
    </location>
</feature>
<dbReference type="InterPro" id="IPR010372">
    <property type="entry name" value="DNA_pol3_delta_N"/>
</dbReference>
<dbReference type="EC" id="2.7.7.7" evidence="1"/>
<dbReference type="eggNOG" id="COG1466">
    <property type="taxonomic scope" value="Bacteria"/>
</dbReference>
<organism evidence="11 12">
    <name type="scientific">Prochlorococcus marinus subsp. pastoris (strain CCMP1986 / NIES-2087 / MED4)</name>
    <dbReference type="NCBI Taxonomy" id="59919"/>
    <lineage>
        <taxon>Bacteria</taxon>
        <taxon>Bacillati</taxon>
        <taxon>Cyanobacteriota</taxon>
        <taxon>Cyanophyceae</taxon>
        <taxon>Synechococcales</taxon>
        <taxon>Prochlorococcaceae</taxon>
        <taxon>Prochlorococcus</taxon>
    </lineage>
</organism>
<keyword evidence="3" id="KW-0808">Transferase</keyword>
<dbReference type="KEGG" id="pmm:PMM1647"/>
<dbReference type="Pfam" id="PF06144">
    <property type="entry name" value="DNA_pol3_delta"/>
    <property type="match status" value="1"/>
</dbReference>
<evidence type="ECO:0000256" key="2">
    <source>
        <dbReference type="ARBA" id="ARBA00017703"/>
    </source>
</evidence>
<dbReference type="PANTHER" id="PTHR34388">
    <property type="entry name" value="DNA POLYMERASE III SUBUNIT DELTA"/>
    <property type="match status" value="1"/>
</dbReference>
<comment type="catalytic activity">
    <reaction evidence="8">
        <text>DNA(n) + a 2'-deoxyribonucleoside 5'-triphosphate = DNA(n+1) + diphosphate</text>
        <dbReference type="Rhea" id="RHEA:22508"/>
        <dbReference type="Rhea" id="RHEA-COMP:17339"/>
        <dbReference type="Rhea" id="RHEA-COMP:17340"/>
        <dbReference type="ChEBI" id="CHEBI:33019"/>
        <dbReference type="ChEBI" id="CHEBI:61560"/>
        <dbReference type="ChEBI" id="CHEBI:173112"/>
        <dbReference type="EC" id="2.7.7.7"/>
    </reaction>
</comment>
<dbReference type="SUPFAM" id="SSF48019">
    <property type="entry name" value="post-AAA+ oligomerization domain-like"/>
    <property type="match status" value="1"/>
</dbReference>
<keyword evidence="6" id="KW-0239">DNA-directed DNA polymerase</keyword>
<dbReference type="SUPFAM" id="SSF52540">
    <property type="entry name" value="P-loop containing nucleoside triphosphate hydrolases"/>
    <property type="match status" value="1"/>
</dbReference>
<dbReference type="HOGENOM" id="CLU_044694_2_1_3"/>
<evidence type="ECO:0000313" key="12">
    <source>
        <dbReference type="Proteomes" id="UP000001026"/>
    </source>
</evidence>
<gene>
    <name evidence="11" type="ordered locus">PMM1647</name>
</gene>
<evidence type="ECO:0000256" key="1">
    <source>
        <dbReference type="ARBA" id="ARBA00012417"/>
    </source>
</evidence>
<keyword evidence="4" id="KW-0548">Nucleotidyltransferase</keyword>
<feature type="domain" description="DNA polymerase III delta N-terminal" evidence="9">
    <location>
        <begin position="5"/>
        <end position="117"/>
    </location>
</feature>
<dbReference type="EMBL" id="BX548174">
    <property type="protein sequence ID" value="CAE20106.1"/>
    <property type="molecule type" value="Genomic_DNA"/>
</dbReference>
<dbReference type="InterPro" id="IPR008921">
    <property type="entry name" value="DNA_pol3_clamp-load_cplx_C"/>
</dbReference>
<dbReference type="InterPro" id="IPR048466">
    <property type="entry name" value="DNA_pol3_delta-like_C"/>
</dbReference>
<dbReference type="Proteomes" id="UP000001026">
    <property type="component" value="Chromosome"/>
</dbReference>
<comment type="similarity">
    <text evidence="7">Belongs to the DNA polymerase HolA subunit family.</text>
</comment>
<dbReference type="InterPro" id="IPR027417">
    <property type="entry name" value="P-loop_NTPase"/>
</dbReference>
<dbReference type="InterPro" id="IPR005790">
    <property type="entry name" value="DNA_polIII_delta"/>
</dbReference>
<proteinExistence type="inferred from homology"/>
<dbReference type="Gene3D" id="3.40.50.300">
    <property type="entry name" value="P-loop containing nucleotide triphosphate hydrolases"/>
    <property type="match status" value="1"/>
</dbReference>
<dbReference type="GO" id="GO:0003677">
    <property type="term" value="F:DNA binding"/>
    <property type="evidence" value="ECO:0007669"/>
    <property type="project" value="InterPro"/>
</dbReference>
<evidence type="ECO:0000259" key="9">
    <source>
        <dbReference type="Pfam" id="PF06144"/>
    </source>
</evidence>
<dbReference type="PANTHER" id="PTHR34388:SF1">
    <property type="entry name" value="DNA POLYMERASE III SUBUNIT DELTA"/>
    <property type="match status" value="1"/>
</dbReference>
<dbReference type="GO" id="GO:0006261">
    <property type="term" value="P:DNA-templated DNA replication"/>
    <property type="evidence" value="ECO:0007669"/>
    <property type="project" value="TreeGrafter"/>
</dbReference>
<dbReference type="STRING" id="59919.PMM1647"/>
<evidence type="ECO:0000256" key="4">
    <source>
        <dbReference type="ARBA" id="ARBA00022695"/>
    </source>
</evidence>
<dbReference type="Pfam" id="PF21694">
    <property type="entry name" value="DNA_pol3_delta_C"/>
    <property type="match status" value="1"/>
</dbReference>
<accession>Q7UZL5</accession>
<protein>
    <recommendedName>
        <fullName evidence="2">DNA polymerase III subunit delta</fullName>
        <ecNumber evidence="1">2.7.7.7</ecNumber>
    </recommendedName>
</protein>
<keyword evidence="5" id="KW-0235">DNA replication</keyword>
<evidence type="ECO:0000256" key="5">
    <source>
        <dbReference type="ARBA" id="ARBA00022705"/>
    </source>
</evidence>
<reference evidence="11 12" key="1">
    <citation type="journal article" date="2003" name="Nature">
        <title>Genome divergence in two Prochlorococcus ecotypes reflects oceanic niche differentiation.</title>
        <authorList>
            <person name="Rocap G."/>
            <person name="Larimer F.W."/>
            <person name="Lamerdin J.E."/>
            <person name="Malfatti S."/>
            <person name="Chain P."/>
            <person name="Ahlgren N.A."/>
            <person name="Arellano A."/>
            <person name="Coleman M."/>
            <person name="Hauser L."/>
            <person name="Hess W.R."/>
            <person name="Johnson Z.I."/>
            <person name="Land M.L."/>
            <person name="Lindell D."/>
            <person name="Post A.F."/>
            <person name="Regala W."/>
            <person name="Shah M."/>
            <person name="Shaw S.L."/>
            <person name="Steglich C."/>
            <person name="Sullivan M.B."/>
            <person name="Ting C.S."/>
            <person name="Tolonen A."/>
            <person name="Webb E.A."/>
            <person name="Zinser E.R."/>
            <person name="Chisholm S.W."/>
        </authorList>
    </citation>
    <scope>NUCLEOTIDE SEQUENCE [LARGE SCALE GENOMIC DNA]</scope>
    <source>
        <strain evidence="12">CCMP1986 / NIES-2087 / MED4</strain>
    </source>
</reference>
<evidence type="ECO:0000256" key="8">
    <source>
        <dbReference type="ARBA" id="ARBA00049244"/>
    </source>
</evidence>
<dbReference type="NCBIfam" id="TIGR01128">
    <property type="entry name" value="holA"/>
    <property type="match status" value="1"/>
</dbReference>
<evidence type="ECO:0000313" key="11">
    <source>
        <dbReference type="EMBL" id="CAE20106.1"/>
    </source>
</evidence>
<evidence type="ECO:0000256" key="3">
    <source>
        <dbReference type="ARBA" id="ARBA00022679"/>
    </source>
</evidence>
<dbReference type="AlphaFoldDB" id="Q7UZL5"/>
<sequence length="333" mass="37844">MPIQIIWGNDLNASNKFIKQIIDEKVSKTWGEINISYLNGDDDNQIKQAFDEILTPPLGDGSRVVVLKNNPLFTNKNEEIRLKFEKIYQNIPSNTYFLLQNTKKPDSRLKSTKFIQNLIKKDLAIETSFSLPDIWDFEGQKRYLEFTANSMNIHLGKGTADLIIDSVGNDSFNLASELSKAKIYLSAINNNENKGLILESDVVKKIFNDQQSNIFKIIDHLLQNSISDGLIEIYYLLKKGEPALRLNAGLISQIRMHTIVKLLHKSGEQDLSKICKLANISNPKRIFFIRKKVNNISSDFLIKLMSNLLDIESSLKKGNNPINVFAENLVNLS</sequence>
<evidence type="ECO:0000256" key="7">
    <source>
        <dbReference type="ARBA" id="ARBA00034754"/>
    </source>
</evidence>